<dbReference type="Proteomes" id="UP000234439">
    <property type="component" value="Unassembled WGS sequence"/>
</dbReference>
<dbReference type="AlphaFoldDB" id="A0A9Q6EU73"/>
<name>A0A9Q6EU73_KLEPN</name>
<evidence type="ECO:0000313" key="3">
    <source>
        <dbReference type="Proteomes" id="UP000234439"/>
    </source>
</evidence>
<comment type="caution">
    <text evidence="2">The sequence shown here is derived from an EMBL/GenBank/DDBJ whole genome shotgun (WGS) entry which is preliminary data.</text>
</comment>
<dbReference type="InterPro" id="IPR025359">
    <property type="entry name" value="SduA_C"/>
</dbReference>
<sequence>MNRDAGIIFGVRCFPSDEDISWVKASHLINLVLNDKIHETTIGDYLNDHPEIICRALGYDSIVYEPSLKWVEKTKDNTDVYINPDALLKRPDGNYDICDFKKGLLKRKKITKDERRRRRFIDDVDEGIAQLDNYEEYFTYDGNKKYALDKYNVSISEPRKILIIGNVENTVLIEVEQALRGRKDNLVIDYDSLISYYVGSIGLK</sequence>
<evidence type="ECO:0000313" key="2">
    <source>
        <dbReference type="EMBL" id="PLE23804.1"/>
    </source>
</evidence>
<dbReference type="EMBL" id="NCMJ01000298">
    <property type="protein sequence ID" value="PLE23804.1"/>
    <property type="molecule type" value="Genomic_DNA"/>
</dbReference>
<gene>
    <name evidence="2" type="ORF">B6I68_31385</name>
</gene>
<organism evidence="2 3">
    <name type="scientific">Klebsiella pneumoniae</name>
    <dbReference type="NCBI Taxonomy" id="573"/>
    <lineage>
        <taxon>Bacteria</taxon>
        <taxon>Pseudomonadati</taxon>
        <taxon>Pseudomonadota</taxon>
        <taxon>Gammaproteobacteria</taxon>
        <taxon>Enterobacterales</taxon>
        <taxon>Enterobacteriaceae</taxon>
        <taxon>Klebsiella/Raoultella group</taxon>
        <taxon>Klebsiella</taxon>
        <taxon>Klebsiella pneumoniae complex</taxon>
    </lineage>
</organism>
<dbReference type="Pfam" id="PF14082">
    <property type="entry name" value="SduA_C"/>
    <property type="match status" value="1"/>
</dbReference>
<evidence type="ECO:0000259" key="1">
    <source>
        <dbReference type="Pfam" id="PF14082"/>
    </source>
</evidence>
<accession>A0A9Q6EU73</accession>
<protein>
    <recommendedName>
        <fullName evidence="1">Shedu protein SduA C-terminal domain-containing protein</fullName>
    </recommendedName>
</protein>
<proteinExistence type="predicted"/>
<reference evidence="2 3" key="1">
    <citation type="journal article" date="2017" name="J. Infect. Dis.">
        <title>An Analysis of the Epidemic of Klebsiella pneumoniae Carbapenemase-Producing K. pneumoniae: Convergence of Two Evolutionary Mechanisms Creates the Perfect Storm.</title>
        <authorList>
            <person name="Rojas L.J."/>
            <person name="Weinstock G.M."/>
            <person name="De La Cadena E."/>
            <person name="Diaz L."/>
            <person name="Rios R."/>
            <person name="Hanson B.M."/>
            <person name="Brown J.S."/>
            <person name="Vats P."/>
            <person name="Phillips D.S."/>
            <person name="Nguyen H."/>
            <person name="Hujer K.M."/>
            <person name="Correa A."/>
            <person name="Adams M.D."/>
            <person name="Perez F."/>
            <person name="Sodergren E."/>
            <person name="Narechania A."/>
            <person name="Planet P.J."/>
            <person name="Villegas M.V."/>
            <person name="Bonomo R.A."/>
            <person name="Arias C.A."/>
        </authorList>
    </citation>
    <scope>NUCLEOTIDE SEQUENCE [LARGE SCALE GENOMIC DNA]</scope>
    <source>
        <strain evidence="2 3">COL-Kpn30</strain>
    </source>
</reference>
<feature type="domain" description="Shedu protein SduA C-terminal" evidence="1">
    <location>
        <begin position="39"/>
        <end position="174"/>
    </location>
</feature>